<accession>A0ABD3MAI8</accession>
<evidence type="ECO:0000256" key="3">
    <source>
        <dbReference type="ARBA" id="ARBA00006958"/>
    </source>
</evidence>
<dbReference type="InterPro" id="IPR027806">
    <property type="entry name" value="HARBI1_dom"/>
</dbReference>
<name>A0ABD3MAI8_9STRA</name>
<evidence type="ECO:0000256" key="2">
    <source>
        <dbReference type="ARBA" id="ARBA00004123"/>
    </source>
</evidence>
<sequence length="624" mass="71087">MSTLPPRCITDYAYAAYYDGCDDDDDNDDDDDDDDDGDDSGGCGGGAHVNKSTDLYDGPLDDFNGYRVLETLDDVDWTGLADVQLLLLAESKSPKRQKQVKVKYDRTDWWRHAENLVKTNRFHKQHRMPKEHFDYLVDALRDCLTVDRLRSMNSTSGNEPIIPEMIVACGLRYLGLASNPYDLSQIYGISDSSVHRCINSFMDAIDFNTECKELQISLPDPTSKRELRELEDKWRKVSTAHGIMGGFLGAIDGWLPRIEMPWEVNNQVDYFSGHYQCYGLNVQAMCDPDLIFMFMSVTAPGKVNDVRAFNRCNILLEWLDALPTEYFIGGDNAYPLSQKVLIPFSGSAALDDDNLTYNFYFSQLRIRIEMAFGRFTTKWRILRSTMHNSLAKTAKLIDVCAKLHNFCTVNDSNIHGVLDALPTEYFIGGDNAYPLSQKVLIPFSGSAALDDDNLTYNFYFSQLRIRIEMAFGRFTTKWRILRSTMHNSLAKTAKLIDVCAKLHNFCIRMQQKDGKGRVGFLPDYNTNLGSFGIAPLDDGPLRTSEYGYLATVDEESVIADDAMELYDENDADVDGGDEHDPIEPHRKYPTLEYDDMRRRLILNEIKEFGMQRPQHNIDRNANRP</sequence>
<comment type="subcellular location">
    <subcellularLocation>
        <location evidence="2">Nucleus</location>
    </subcellularLocation>
</comment>
<keyword evidence="5" id="KW-0479">Metal-binding</keyword>
<comment type="cofactor">
    <cofactor evidence="1">
        <name>a divalent metal cation</name>
        <dbReference type="ChEBI" id="CHEBI:60240"/>
    </cofactor>
</comment>
<dbReference type="GO" id="GO:0016787">
    <property type="term" value="F:hydrolase activity"/>
    <property type="evidence" value="ECO:0007669"/>
    <property type="project" value="UniProtKB-KW"/>
</dbReference>
<evidence type="ECO:0000256" key="1">
    <source>
        <dbReference type="ARBA" id="ARBA00001968"/>
    </source>
</evidence>
<protein>
    <recommendedName>
        <fullName evidence="9">DDE Tnp4 domain-containing protein</fullName>
    </recommendedName>
</protein>
<gene>
    <name evidence="10" type="ORF">ACHAWU_004624</name>
</gene>
<comment type="caution">
    <text evidence="10">The sequence shown here is derived from an EMBL/GenBank/DDBJ whole genome shotgun (WGS) entry which is preliminary data.</text>
</comment>
<dbReference type="AlphaFoldDB" id="A0ABD3MAI8"/>
<dbReference type="EMBL" id="JALLBG020000164">
    <property type="protein sequence ID" value="KAL3761004.1"/>
    <property type="molecule type" value="Genomic_DNA"/>
</dbReference>
<dbReference type="PANTHER" id="PTHR22930">
    <property type="match status" value="1"/>
</dbReference>
<evidence type="ECO:0000313" key="11">
    <source>
        <dbReference type="Proteomes" id="UP001530293"/>
    </source>
</evidence>
<organism evidence="10 11">
    <name type="scientific">Discostella pseudostelligera</name>
    <dbReference type="NCBI Taxonomy" id="259834"/>
    <lineage>
        <taxon>Eukaryota</taxon>
        <taxon>Sar</taxon>
        <taxon>Stramenopiles</taxon>
        <taxon>Ochrophyta</taxon>
        <taxon>Bacillariophyta</taxon>
        <taxon>Coscinodiscophyceae</taxon>
        <taxon>Thalassiosirophycidae</taxon>
        <taxon>Stephanodiscales</taxon>
        <taxon>Stephanodiscaceae</taxon>
        <taxon>Discostella</taxon>
    </lineage>
</organism>
<keyword evidence="11" id="KW-1185">Reference proteome</keyword>
<evidence type="ECO:0000256" key="8">
    <source>
        <dbReference type="SAM" id="MobiDB-lite"/>
    </source>
</evidence>
<proteinExistence type="inferred from homology"/>
<dbReference type="InterPro" id="IPR045249">
    <property type="entry name" value="HARBI1-like"/>
</dbReference>
<feature type="region of interest" description="Disordered" evidence="8">
    <location>
        <begin position="21"/>
        <end position="48"/>
    </location>
</feature>
<feature type="compositionally biased region" description="Acidic residues" evidence="8">
    <location>
        <begin position="21"/>
        <end position="39"/>
    </location>
</feature>
<feature type="domain" description="DDE Tnp4" evidence="9">
    <location>
        <begin position="251"/>
        <end position="405"/>
    </location>
</feature>
<dbReference type="PANTHER" id="PTHR22930:SF85">
    <property type="entry name" value="GH03217P-RELATED"/>
    <property type="match status" value="1"/>
</dbReference>
<keyword evidence="6" id="KW-0378">Hydrolase</keyword>
<reference evidence="10 11" key="1">
    <citation type="submission" date="2024-10" db="EMBL/GenBank/DDBJ databases">
        <title>Updated reference genomes for cyclostephanoid diatoms.</title>
        <authorList>
            <person name="Roberts W.R."/>
            <person name="Alverson A.J."/>
        </authorList>
    </citation>
    <scope>NUCLEOTIDE SEQUENCE [LARGE SCALE GENOMIC DNA]</scope>
    <source>
        <strain evidence="10 11">AJA232-27</strain>
    </source>
</reference>
<evidence type="ECO:0000256" key="4">
    <source>
        <dbReference type="ARBA" id="ARBA00022722"/>
    </source>
</evidence>
<dbReference type="GO" id="GO:0004518">
    <property type="term" value="F:nuclease activity"/>
    <property type="evidence" value="ECO:0007669"/>
    <property type="project" value="UniProtKB-KW"/>
</dbReference>
<dbReference type="GO" id="GO:0046872">
    <property type="term" value="F:metal ion binding"/>
    <property type="evidence" value="ECO:0007669"/>
    <property type="project" value="UniProtKB-KW"/>
</dbReference>
<evidence type="ECO:0000256" key="7">
    <source>
        <dbReference type="ARBA" id="ARBA00023242"/>
    </source>
</evidence>
<evidence type="ECO:0000256" key="5">
    <source>
        <dbReference type="ARBA" id="ARBA00022723"/>
    </source>
</evidence>
<dbReference type="Proteomes" id="UP001530293">
    <property type="component" value="Unassembled WGS sequence"/>
</dbReference>
<comment type="similarity">
    <text evidence="3">Belongs to the HARBI1 family.</text>
</comment>
<dbReference type="GO" id="GO:0005634">
    <property type="term" value="C:nucleus"/>
    <property type="evidence" value="ECO:0007669"/>
    <property type="project" value="UniProtKB-SubCell"/>
</dbReference>
<keyword evidence="4" id="KW-0540">Nuclease</keyword>
<evidence type="ECO:0000313" key="10">
    <source>
        <dbReference type="EMBL" id="KAL3761004.1"/>
    </source>
</evidence>
<evidence type="ECO:0000256" key="6">
    <source>
        <dbReference type="ARBA" id="ARBA00022801"/>
    </source>
</evidence>
<dbReference type="Pfam" id="PF13359">
    <property type="entry name" value="DDE_Tnp_4"/>
    <property type="match status" value="2"/>
</dbReference>
<feature type="domain" description="DDE Tnp4" evidence="9">
    <location>
        <begin position="415"/>
        <end position="504"/>
    </location>
</feature>
<evidence type="ECO:0000259" key="9">
    <source>
        <dbReference type="Pfam" id="PF13359"/>
    </source>
</evidence>
<keyword evidence="7" id="KW-0539">Nucleus</keyword>